<dbReference type="PANTHER" id="PTHR31286">
    <property type="entry name" value="GLYCINE-RICH CELL WALL STRUCTURAL PROTEIN 1.8-LIKE"/>
    <property type="match status" value="1"/>
</dbReference>
<dbReference type="AlphaFoldDB" id="A0A7N2N021"/>
<dbReference type="EnsemblPlants" id="QL11p029683:mrna">
    <property type="protein sequence ID" value="QL11p029683:mrna"/>
    <property type="gene ID" value="QL11p029683"/>
</dbReference>
<evidence type="ECO:0000259" key="2">
    <source>
        <dbReference type="Pfam" id="PF14392"/>
    </source>
</evidence>
<accession>A0A7N2N021</accession>
<reference evidence="3" key="2">
    <citation type="submission" date="2021-01" db="UniProtKB">
        <authorList>
            <consortium name="EnsemblPlants"/>
        </authorList>
    </citation>
    <scope>IDENTIFICATION</scope>
</reference>
<feature type="domain" description="Zinc knuckle CX2CX4HX4C" evidence="2">
    <location>
        <begin position="135"/>
        <end position="181"/>
    </location>
</feature>
<gene>
    <name evidence="3" type="primary">LOC115966696</name>
</gene>
<organism evidence="3 4">
    <name type="scientific">Quercus lobata</name>
    <name type="common">Valley oak</name>
    <dbReference type="NCBI Taxonomy" id="97700"/>
    <lineage>
        <taxon>Eukaryota</taxon>
        <taxon>Viridiplantae</taxon>
        <taxon>Streptophyta</taxon>
        <taxon>Embryophyta</taxon>
        <taxon>Tracheophyta</taxon>
        <taxon>Spermatophyta</taxon>
        <taxon>Magnoliopsida</taxon>
        <taxon>eudicotyledons</taxon>
        <taxon>Gunneridae</taxon>
        <taxon>Pentapetalae</taxon>
        <taxon>rosids</taxon>
        <taxon>fabids</taxon>
        <taxon>Fagales</taxon>
        <taxon>Fagaceae</taxon>
        <taxon>Quercus</taxon>
    </lineage>
</organism>
<dbReference type="InterPro" id="IPR040256">
    <property type="entry name" value="At4g02000-like"/>
</dbReference>
<dbReference type="PANTHER" id="PTHR31286:SF167">
    <property type="entry name" value="OS09G0268800 PROTEIN"/>
    <property type="match status" value="1"/>
</dbReference>
<keyword evidence="4" id="KW-1185">Reference proteome</keyword>
<reference evidence="3 4" key="1">
    <citation type="journal article" date="2016" name="G3 (Bethesda)">
        <title>First Draft Assembly and Annotation of the Genome of a California Endemic Oak Quercus lobata Nee (Fagaceae).</title>
        <authorList>
            <person name="Sork V.L."/>
            <person name="Fitz-Gibbon S.T."/>
            <person name="Puiu D."/>
            <person name="Crepeau M."/>
            <person name="Gugger P.F."/>
            <person name="Sherman R."/>
            <person name="Stevens K."/>
            <person name="Langley C.H."/>
            <person name="Pellegrini M."/>
            <person name="Salzberg S.L."/>
        </authorList>
    </citation>
    <scope>NUCLEOTIDE SEQUENCE [LARGE SCALE GENOMIC DNA]</scope>
    <source>
        <strain evidence="3 4">cv. SW786</strain>
    </source>
</reference>
<dbReference type="Gramene" id="QL11p029683:mrna">
    <property type="protein sequence ID" value="QL11p029683:mrna"/>
    <property type="gene ID" value="QL11p029683"/>
</dbReference>
<dbReference type="KEGG" id="qlo:115966696"/>
<dbReference type="Pfam" id="PF14392">
    <property type="entry name" value="zf-CCHC_4"/>
    <property type="match status" value="1"/>
</dbReference>
<evidence type="ECO:0000313" key="4">
    <source>
        <dbReference type="Proteomes" id="UP000594261"/>
    </source>
</evidence>
<evidence type="ECO:0000313" key="3">
    <source>
        <dbReference type="EnsemblPlants" id="QL11p029683:mrna"/>
    </source>
</evidence>
<dbReference type="InParanoid" id="A0A7N2N021"/>
<dbReference type="EMBL" id="LRBV02000011">
    <property type="status" value="NOT_ANNOTATED_CDS"/>
    <property type="molecule type" value="Genomic_DNA"/>
</dbReference>
<dbReference type="InterPro" id="IPR025836">
    <property type="entry name" value="Zn_knuckle_CX2CX4HX4C"/>
</dbReference>
<dbReference type="Pfam" id="PF14111">
    <property type="entry name" value="DUF4283"/>
    <property type="match status" value="1"/>
</dbReference>
<sequence>MEDLAAKWSTFFLSERETTGFVLQCDQRSGEFLLAAQFLAPRFLNLEAMARTFKQLWRSTNGFKIQNHKEQRVLFVFDNLGDVYRILQNQPWSFDKHLVMLQRYNSDVPIFGEVQKSARAVDDDSGLFIRVRVLIDISLPLCCGRLITMENGEKAWVKFKYERLPNICFWCGHLNHSDKNYELWIDSKGTLTPKQQQFDSSLKAAPYTSVGKDVIYVLGYHERKKTRVHATAQVFNS</sequence>
<name>A0A7N2N021_QUELO</name>
<dbReference type="GeneID" id="115966696"/>
<dbReference type="RefSeq" id="XP_030941732.1">
    <property type="nucleotide sequence ID" value="XM_031085872.1"/>
</dbReference>
<dbReference type="Proteomes" id="UP000594261">
    <property type="component" value="Chromosome 11"/>
</dbReference>
<proteinExistence type="predicted"/>
<feature type="domain" description="DUF4283" evidence="1">
    <location>
        <begin position="36"/>
        <end position="108"/>
    </location>
</feature>
<dbReference type="InterPro" id="IPR025558">
    <property type="entry name" value="DUF4283"/>
</dbReference>
<protein>
    <recommendedName>
        <fullName evidence="5">DUF4283 domain-containing protein</fullName>
    </recommendedName>
</protein>
<evidence type="ECO:0008006" key="5">
    <source>
        <dbReference type="Google" id="ProtNLM"/>
    </source>
</evidence>
<evidence type="ECO:0000259" key="1">
    <source>
        <dbReference type="Pfam" id="PF14111"/>
    </source>
</evidence>
<dbReference type="OrthoDB" id="1707487at2759"/>